<sequence length="239" mass="26427">MSTALTAALETALNRYLALDPEARTRLAPLAGRVIALELRGLGLQLFFLPGEHDIQILQQCEDDPDATIAGTPLALARLALAGRPGEGLFSDAVELRGDTGIARDFQALLQSVQVDWEEQLSRLVGDRLAHQTGRALRHGREYATATARTLRQDLSEYLTEEARLLPTAPSWTCSMPMSTSCATTPSAWRRDCSGWSGGCRKVNDGEHRDAEAQRKMNIRIQPLLPVVRNHHRYPHDVQ</sequence>
<dbReference type="SUPFAM" id="SSF55718">
    <property type="entry name" value="SCP-like"/>
    <property type="match status" value="1"/>
</dbReference>
<dbReference type="OrthoDB" id="9796077at2"/>
<comment type="subcellular location">
    <subcellularLocation>
        <location evidence="1">Cytoplasm</location>
    </subcellularLocation>
</comment>
<dbReference type="Proteomes" id="UP000287798">
    <property type="component" value="Unassembled WGS sequence"/>
</dbReference>
<name>A0A426QJF3_9GAMM</name>
<evidence type="ECO:0000259" key="2">
    <source>
        <dbReference type="Pfam" id="PF02036"/>
    </source>
</evidence>
<dbReference type="Pfam" id="PF02036">
    <property type="entry name" value="SCP2"/>
    <property type="match status" value="1"/>
</dbReference>
<dbReference type="InterPro" id="IPR003033">
    <property type="entry name" value="SCP2_sterol-bd_dom"/>
</dbReference>
<protein>
    <recommendedName>
        <fullName evidence="1">Ubiquinone biosynthesis accessory factor UbiJ</fullName>
    </recommendedName>
</protein>
<dbReference type="InterPro" id="IPR036527">
    <property type="entry name" value="SCP2_sterol-bd_dom_sf"/>
</dbReference>
<dbReference type="PANTHER" id="PTHR38693">
    <property type="entry name" value="UBIQUINONE BIOSYNTHESIS PROTEIN UBIJ"/>
    <property type="match status" value="1"/>
</dbReference>
<gene>
    <name evidence="1" type="primary">ubiJ</name>
    <name evidence="3" type="ORF">D6C00_08000</name>
</gene>
<comment type="caution">
    <text evidence="3">The sequence shown here is derived from an EMBL/GenBank/DDBJ whole genome shotgun (WGS) entry which is preliminary data.</text>
</comment>
<evidence type="ECO:0000313" key="4">
    <source>
        <dbReference type="Proteomes" id="UP000287798"/>
    </source>
</evidence>
<keyword evidence="1" id="KW-0831">Ubiquinone biosynthesis</keyword>
<dbReference type="GO" id="GO:0005737">
    <property type="term" value="C:cytoplasm"/>
    <property type="evidence" value="ECO:0007669"/>
    <property type="project" value="UniProtKB-SubCell"/>
</dbReference>
<evidence type="ECO:0000256" key="1">
    <source>
        <dbReference type="HAMAP-Rule" id="MF_02215"/>
    </source>
</evidence>
<comment type="similarity">
    <text evidence="1">Belongs to the UbiJ family.</text>
</comment>
<reference evidence="3 4" key="1">
    <citation type="journal article" date="2010" name="Int. J. Syst. Evol. Microbiol.">
        <title>Thiohalobacter thiocyanaticus gen. nov., sp. nov., a moderately halophilic, sulfur-oxidizing gammaproteobacterium from hypersaline lakes, that utilizes thiocyanate.</title>
        <authorList>
            <person name="Sorokin D.Y."/>
            <person name="Kovaleva O.L."/>
            <person name="Tourova T.P."/>
            <person name="Muyzer G."/>
        </authorList>
    </citation>
    <scope>NUCLEOTIDE SEQUENCE [LARGE SCALE GENOMIC DNA]</scope>
    <source>
        <strain evidence="3 4">Hrh1</strain>
    </source>
</reference>
<dbReference type="AlphaFoldDB" id="A0A426QJF3"/>
<comment type="function">
    <text evidence="1">Required for ubiquinone (coenzyme Q) biosynthesis. Binds hydrophobic ubiquinone biosynthetic intermediates via its SCP2 domain and is essential for the stability of the Ubi complex. May constitute a docking platform where Ubi enzymes assemble and access their SCP2-bound polyprenyl substrates.</text>
</comment>
<dbReference type="GO" id="GO:0006744">
    <property type="term" value="P:ubiquinone biosynthetic process"/>
    <property type="evidence" value="ECO:0007669"/>
    <property type="project" value="UniProtKB-UniRule"/>
</dbReference>
<proteinExistence type="inferred from homology"/>
<dbReference type="RefSeq" id="WP_125181234.1">
    <property type="nucleotide sequence ID" value="NZ_QZMU01000001.1"/>
</dbReference>
<comment type="pathway">
    <text evidence="1">Cofactor biosynthesis; ubiquinone biosynthesis.</text>
</comment>
<dbReference type="HAMAP" id="MF_02215">
    <property type="entry name" value="UbiJ"/>
    <property type="match status" value="1"/>
</dbReference>
<accession>A0A426QJF3</accession>
<keyword evidence="4" id="KW-1185">Reference proteome</keyword>
<dbReference type="InterPro" id="IPR038989">
    <property type="entry name" value="UbiJ"/>
</dbReference>
<dbReference type="UniPathway" id="UPA00232"/>
<dbReference type="EMBL" id="QZMU01000001">
    <property type="protein sequence ID" value="RRQ21894.1"/>
    <property type="molecule type" value="Genomic_DNA"/>
</dbReference>
<evidence type="ECO:0000313" key="3">
    <source>
        <dbReference type="EMBL" id="RRQ21894.1"/>
    </source>
</evidence>
<keyword evidence="1" id="KW-0963">Cytoplasm</keyword>
<organism evidence="3 4">
    <name type="scientific">Thiohalobacter thiocyanaticus</name>
    <dbReference type="NCBI Taxonomy" id="585455"/>
    <lineage>
        <taxon>Bacteria</taxon>
        <taxon>Pseudomonadati</taxon>
        <taxon>Pseudomonadota</taxon>
        <taxon>Gammaproteobacteria</taxon>
        <taxon>Thiohalobacterales</taxon>
        <taxon>Thiohalobacteraceae</taxon>
        <taxon>Thiohalobacter</taxon>
    </lineage>
</organism>
<dbReference type="PANTHER" id="PTHR38693:SF1">
    <property type="entry name" value="UBIQUINONE BIOSYNTHESIS ACCESSORY FACTOR UBIJ"/>
    <property type="match status" value="1"/>
</dbReference>
<feature type="domain" description="SCP2" evidence="2">
    <location>
        <begin position="13"/>
        <end position="111"/>
    </location>
</feature>